<protein>
    <submittedName>
        <fullName evidence="2">Uncharacterized protein</fullName>
    </submittedName>
</protein>
<name>X1BCL1_9ZZZZ</name>
<sequence length="63" mass="7110">MMNTLEIILLVYFSINVLLGILTFIICWQLGERILINLLYCTVALAVGLPIALFGLVQLVTEW</sequence>
<evidence type="ECO:0000313" key="2">
    <source>
        <dbReference type="EMBL" id="GAG69716.1"/>
    </source>
</evidence>
<reference evidence="2" key="1">
    <citation type="journal article" date="2014" name="Front. Microbiol.">
        <title>High frequency of phylogenetically diverse reductive dehalogenase-homologous genes in deep subseafloor sedimentary metagenomes.</title>
        <authorList>
            <person name="Kawai M."/>
            <person name="Futagami T."/>
            <person name="Toyoda A."/>
            <person name="Takaki Y."/>
            <person name="Nishi S."/>
            <person name="Hori S."/>
            <person name="Arai W."/>
            <person name="Tsubouchi T."/>
            <person name="Morono Y."/>
            <person name="Uchiyama I."/>
            <person name="Ito T."/>
            <person name="Fujiyama A."/>
            <person name="Inagaki F."/>
            <person name="Takami H."/>
        </authorList>
    </citation>
    <scope>NUCLEOTIDE SEQUENCE</scope>
    <source>
        <strain evidence="2">Expedition CK06-06</strain>
    </source>
</reference>
<comment type="caution">
    <text evidence="2">The sequence shown here is derived from an EMBL/GenBank/DDBJ whole genome shotgun (WGS) entry which is preliminary data.</text>
</comment>
<evidence type="ECO:0000256" key="1">
    <source>
        <dbReference type="SAM" id="Phobius"/>
    </source>
</evidence>
<keyword evidence="1" id="KW-0812">Transmembrane</keyword>
<feature type="transmembrane region" description="Helical" evidence="1">
    <location>
        <begin position="37"/>
        <end position="60"/>
    </location>
</feature>
<gene>
    <name evidence="2" type="ORF">S01H4_15478</name>
</gene>
<accession>X1BCL1</accession>
<feature type="transmembrane region" description="Helical" evidence="1">
    <location>
        <begin position="7"/>
        <end position="31"/>
    </location>
</feature>
<dbReference type="AlphaFoldDB" id="X1BCL1"/>
<dbReference type="EMBL" id="BART01006785">
    <property type="protein sequence ID" value="GAG69716.1"/>
    <property type="molecule type" value="Genomic_DNA"/>
</dbReference>
<keyword evidence="1" id="KW-1133">Transmembrane helix</keyword>
<keyword evidence="1" id="KW-0472">Membrane</keyword>
<organism evidence="2">
    <name type="scientific">marine sediment metagenome</name>
    <dbReference type="NCBI Taxonomy" id="412755"/>
    <lineage>
        <taxon>unclassified sequences</taxon>
        <taxon>metagenomes</taxon>
        <taxon>ecological metagenomes</taxon>
    </lineage>
</organism>
<proteinExistence type="predicted"/>